<reference evidence="13" key="2">
    <citation type="submission" date="2020-04" db="EMBL/GenBank/DDBJ databases">
        <authorList>
            <person name="Alexandrino P."/>
            <person name="Mendonca T."/>
            <person name="Guaman L."/>
            <person name="Cherix J."/>
            <person name="Lozano-Sakalauskas G."/>
            <person name="Fujita A."/>
            <person name="Filho E.R."/>
            <person name="Long P."/>
            <person name="Padilla G."/>
            <person name="Taciro M.K."/>
            <person name="Gomez J.G."/>
            <person name="Silva L.F."/>
            <person name="Torres M."/>
        </authorList>
    </citation>
    <scope>NUCLEOTIDE SEQUENCE</scope>
    <source>
        <strain evidence="13">LMG 19450</strain>
    </source>
</reference>
<keyword evidence="2" id="KW-0813">Transport</keyword>
<dbReference type="OrthoDB" id="9809206at2"/>
<feature type="transmembrane region" description="Helical" evidence="11">
    <location>
        <begin position="129"/>
        <end position="155"/>
    </location>
</feature>
<dbReference type="GO" id="GO:0005886">
    <property type="term" value="C:plasma membrane"/>
    <property type="evidence" value="ECO:0007669"/>
    <property type="project" value="UniProtKB-SubCell"/>
</dbReference>
<dbReference type="PANTHER" id="PTHR10110:SF86">
    <property type="entry name" value="SODIUM_HYDROGEN EXCHANGER 7"/>
    <property type="match status" value="1"/>
</dbReference>
<keyword evidence="8 11" id="KW-0472">Membrane</keyword>
<keyword evidence="6" id="KW-0915">Sodium</keyword>
<feature type="compositionally biased region" description="Basic and acidic residues" evidence="10">
    <location>
        <begin position="443"/>
        <end position="474"/>
    </location>
</feature>
<keyword evidence="4 11" id="KW-0812">Transmembrane</keyword>
<feature type="transmembrane region" description="Helical" evidence="11">
    <location>
        <begin position="24"/>
        <end position="41"/>
    </location>
</feature>
<keyword evidence="3" id="KW-1003">Cell membrane</keyword>
<feature type="domain" description="Cation/H+ exchanger transmembrane" evidence="12">
    <location>
        <begin position="25"/>
        <end position="182"/>
    </location>
</feature>
<evidence type="ECO:0000256" key="4">
    <source>
        <dbReference type="ARBA" id="ARBA00022692"/>
    </source>
</evidence>
<comment type="subcellular location">
    <subcellularLocation>
        <location evidence="1">Cell membrane</location>
        <topology evidence="1">Multi-pass membrane protein</topology>
    </subcellularLocation>
</comment>
<keyword evidence="14" id="KW-1185">Reference proteome</keyword>
<accession>A0A8T6ZD02</accession>
<evidence type="ECO:0000256" key="3">
    <source>
        <dbReference type="ARBA" id="ARBA00022475"/>
    </source>
</evidence>
<gene>
    <name evidence="13" type="ORF">NH14_015615</name>
</gene>
<evidence type="ECO:0000256" key="2">
    <source>
        <dbReference type="ARBA" id="ARBA00022448"/>
    </source>
</evidence>
<proteinExistence type="predicted"/>
<feature type="transmembrane region" description="Helical" evidence="11">
    <location>
        <begin position="162"/>
        <end position="180"/>
    </location>
</feature>
<dbReference type="GO" id="GO:0015385">
    <property type="term" value="F:sodium:proton antiporter activity"/>
    <property type="evidence" value="ECO:0007669"/>
    <property type="project" value="InterPro"/>
</dbReference>
<feature type="region of interest" description="Disordered" evidence="10">
    <location>
        <begin position="425"/>
        <end position="474"/>
    </location>
</feature>
<evidence type="ECO:0000256" key="8">
    <source>
        <dbReference type="ARBA" id="ARBA00023136"/>
    </source>
</evidence>
<organism evidence="13 14">
    <name type="scientific">Paraburkholderia sacchari</name>
    <dbReference type="NCBI Taxonomy" id="159450"/>
    <lineage>
        <taxon>Bacteria</taxon>
        <taxon>Pseudomonadati</taxon>
        <taxon>Pseudomonadota</taxon>
        <taxon>Betaproteobacteria</taxon>
        <taxon>Burkholderiales</taxon>
        <taxon>Burkholderiaceae</taxon>
        <taxon>Paraburkholderia</taxon>
    </lineage>
</organism>
<protein>
    <recommendedName>
        <fullName evidence="12">Cation/H+ exchanger transmembrane domain-containing protein</fullName>
    </recommendedName>
</protein>
<dbReference type="PANTHER" id="PTHR10110">
    <property type="entry name" value="SODIUM/HYDROGEN EXCHANGER"/>
    <property type="match status" value="1"/>
</dbReference>
<evidence type="ECO:0000256" key="1">
    <source>
        <dbReference type="ARBA" id="ARBA00004651"/>
    </source>
</evidence>
<evidence type="ECO:0000256" key="7">
    <source>
        <dbReference type="ARBA" id="ARBA00023065"/>
    </source>
</evidence>
<dbReference type="GO" id="GO:0015386">
    <property type="term" value="F:potassium:proton antiporter activity"/>
    <property type="evidence" value="ECO:0007669"/>
    <property type="project" value="TreeGrafter"/>
</dbReference>
<evidence type="ECO:0000259" key="12">
    <source>
        <dbReference type="Pfam" id="PF00999"/>
    </source>
</evidence>
<dbReference type="InterPro" id="IPR006153">
    <property type="entry name" value="Cation/H_exchanger_TM"/>
</dbReference>
<dbReference type="EMBL" id="JTDB02000003">
    <property type="protein sequence ID" value="NLP62575.1"/>
    <property type="molecule type" value="Genomic_DNA"/>
</dbReference>
<name>A0A8T6ZD02_9BURK</name>
<keyword evidence="7" id="KW-0406">Ion transport</keyword>
<comment type="caution">
    <text evidence="13">The sequence shown here is derived from an EMBL/GenBank/DDBJ whole genome shotgun (WGS) entry which is preliminary data.</text>
</comment>
<keyword evidence="5 11" id="KW-1133">Transmembrane helix</keyword>
<dbReference type="GO" id="GO:0051453">
    <property type="term" value="P:regulation of intracellular pH"/>
    <property type="evidence" value="ECO:0007669"/>
    <property type="project" value="TreeGrafter"/>
</dbReference>
<dbReference type="Gene3D" id="6.10.140.1330">
    <property type="match status" value="1"/>
</dbReference>
<reference evidence="13" key="1">
    <citation type="journal article" date="2015" name="Genome Announc.">
        <title>Draft Genome Sequence of the Polyhydroxyalkanoate-Producing Bacterium Burkholderia sacchari LMG 19450 Isolated from Brazilian Sugarcane Plantation Soil.</title>
        <authorList>
            <person name="Alexandrino P.M."/>
            <person name="Mendonca T.T."/>
            <person name="Guaman Bautista L.P."/>
            <person name="Cherix J."/>
            <person name="Lozano-Sakalauskas G.C."/>
            <person name="Fujita A."/>
            <person name="Ramos Filho E."/>
            <person name="Long P."/>
            <person name="Padilla G."/>
            <person name="Taciro M.K."/>
            <person name="Gomez J.G."/>
            <person name="Silva L.F."/>
        </authorList>
    </citation>
    <scope>NUCLEOTIDE SEQUENCE</scope>
    <source>
        <strain evidence="13">LMG 19450</strain>
    </source>
</reference>
<dbReference type="Pfam" id="PF00999">
    <property type="entry name" value="Na_H_Exchanger"/>
    <property type="match status" value="1"/>
</dbReference>
<feature type="transmembrane region" description="Helical" evidence="11">
    <location>
        <begin position="53"/>
        <end position="72"/>
    </location>
</feature>
<dbReference type="InterPro" id="IPR018422">
    <property type="entry name" value="Cation/H_exchanger_CPA1"/>
</dbReference>
<dbReference type="GO" id="GO:0098719">
    <property type="term" value="P:sodium ion import across plasma membrane"/>
    <property type="evidence" value="ECO:0007669"/>
    <property type="project" value="TreeGrafter"/>
</dbReference>
<evidence type="ECO:0000256" key="11">
    <source>
        <dbReference type="SAM" id="Phobius"/>
    </source>
</evidence>
<evidence type="ECO:0000256" key="10">
    <source>
        <dbReference type="SAM" id="MobiDB-lite"/>
    </source>
</evidence>
<sequence length="857" mass="92050">MRGVSRSGASVFTPALAPRLPPEGYLWIFLPLLLFQAALSVNVREMLGDAAPILLLAVAAVFVATAIVGGAIRLTSPHLTGLGPLTDGLLLGAMIATTDPSAVLAVIRQVGAPERLVRLVEGESLLNDAAAIAIASVLISAIIGDSAAAMGAAALRTLGIELLSVLAVGALAGRAFAYLLSALGGGQGRDFAELRAVISALSVCRSNAARLRRGVDGGGWPRDQRARAHAAFARELAASATELGAGGGHGGRGHLSARGHADSRHLARRALDRPCRACRGGDGAGGAPRRDVRHAAVAEPIETHRARERRVQARDRLGRPARRGHARARARPRAQRGVARHHVPLRRHSRLRLRAREPDRERLVAQAADQAAQARLVLAAGRGASAAGGAAFVDRRLRAGSRGGSHVPHSRVGCRRSLQYVPAQHRSERNGLRHRGGAVRARAPRERARHARDQGVRPDSAVRQRHHYDPQSRGELHHQVLAMTNLITAWQCDARGALTGTTLVQEDPLEPGVFLLPPHAALNGPPPFDASEGTPVLVDGAWTIRPHEPVPSPEFVPAAPSIPTAQNRPPASEHEIAVIVDRQWKLLPDLRGTTYWLAHGTRHVITEIGEMVPTDATDAPPHPAVPTPTLAQARAAKDTLLRIACDLAVQQPVTYTTTLPFASGLFVRSPMRRRRPGSTRRRSCARLPLRAVRRCCAPIFHGRAVAGRPPGLPVALNAGPPTPLPCPLTRFVTSCAGLFPDPLAMTGDDVTVPIPGTTLHNLLRDYDRLQSLVMQAVSHADARLQDIQRLRFLMRLAARPDSREKQEDVLPLLEQIAERLEAHARDDAALLANALRHHGQRGWPLPTRHPFALPMRH</sequence>
<feature type="region of interest" description="Disordered" evidence="10">
    <location>
        <begin position="548"/>
        <end position="570"/>
    </location>
</feature>
<evidence type="ECO:0000256" key="6">
    <source>
        <dbReference type="ARBA" id="ARBA00023053"/>
    </source>
</evidence>
<evidence type="ECO:0000313" key="14">
    <source>
        <dbReference type="Proteomes" id="UP000030460"/>
    </source>
</evidence>
<evidence type="ECO:0000313" key="13">
    <source>
        <dbReference type="EMBL" id="NLP62575.1"/>
    </source>
</evidence>
<feature type="region of interest" description="Disordered" evidence="10">
    <location>
        <begin position="319"/>
        <end position="341"/>
    </location>
</feature>
<dbReference type="Proteomes" id="UP000030460">
    <property type="component" value="Unassembled WGS sequence"/>
</dbReference>
<dbReference type="AlphaFoldDB" id="A0A8T6ZD02"/>
<evidence type="ECO:0000256" key="5">
    <source>
        <dbReference type="ARBA" id="ARBA00022989"/>
    </source>
</evidence>
<keyword evidence="9" id="KW-0739">Sodium transport</keyword>
<evidence type="ECO:0000256" key="9">
    <source>
        <dbReference type="ARBA" id="ARBA00023201"/>
    </source>
</evidence>